<keyword evidence="1" id="KW-0547">Nucleotide-binding</keyword>
<feature type="domain" description="CobW C-terminal" evidence="7">
    <location>
        <begin position="283"/>
        <end position="464"/>
    </location>
</feature>
<dbReference type="PANTHER" id="PTHR43603">
    <property type="entry name" value="COBW DOMAIN-CONTAINING PROTEIN DDB_G0274527"/>
    <property type="match status" value="1"/>
</dbReference>
<dbReference type="EMBL" id="KE651166">
    <property type="protein sequence ID" value="EEB07044.2"/>
    <property type="molecule type" value="Genomic_DNA"/>
</dbReference>
<dbReference type="OMA" id="WSQAGPN"/>
<dbReference type="InterPro" id="IPR003495">
    <property type="entry name" value="CobW/HypB/UreG_nucleotide-bd"/>
</dbReference>
<dbReference type="InterPro" id="IPR036627">
    <property type="entry name" value="CobW-likC_sf"/>
</dbReference>
<dbReference type="CDD" id="cd03112">
    <property type="entry name" value="CobW-like"/>
    <property type="match status" value="1"/>
</dbReference>
<keyword evidence="2" id="KW-0378">Hydrolase</keyword>
<keyword evidence="3" id="KW-0143">Chaperone</keyword>
<dbReference type="GO" id="GO:0000166">
    <property type="term" value="F:nucleotide binding"/>
    <property type="evidence" value="ECO:0007669"/>
    <property type="project" value="UniProtKB-KW"/>
</dbReference>
<dbReference type="JaponicusDB" id="SJAG_02124"/>
<dbReference type="Pfam" id="PF07683">
    <property type="entry name" value="CobW_C"/>
    <property type="match status" value="1"/>
</dbReference>
<evidence type="ECO:0000256" key="2">
    <source>
        <dbReference type="ARBA" id="ARBA00022801"/>
    </source>
</evidence>
<name>B6K1L3_SCHJY</name>
<evidence type="ECO:0000256" key="5">
    <source>
        <dbReference type="ARBA" id="ARBA00049117"/>
    </source>
</evidence>
<dbReference type="eggNOG" id="KOG2743">
    <property type="taxonomic scope" value="Eukaryota"/>
</dbReference>
<dbReference type="Gene3D" id="3.40.50.300">
    <property type="entry name" value="P-loop containing nucleotide triphosphate hydrolases"/>
    <property type="match status" value="1"/>
</dbReference>
<dbReference type="PANTHER" id="PTHR43603:SF1">
    <property type="entry name" value="ZINC-REGULATED GTPASE METALLOPROTEIN ACTIVATOR 1"/>
    <property type="match status" value="1"/>
</dbReference>
<comment type="similarity">
    <text evidence="4">Belongs to the SIMIBI class G3E GTPase family. ZNG1 subfamily.</text>
</comment>
<dbReference type="OrthoDB" id="272672at2759"/>
<dbReference type="Gene3D" id="3.30.1220.10">
    <property type="entry name" value="CobW-like, C-terminal domain"/>
    <property type="match status" value="1"/>
</dbReference>
<dbReference type="Proteomes" id="UP000001744">
    <property type="component" value="Unassembled WGS sequence"/>
</dbReference>
<dbReference type="SUPFAM" id="SSF90002">
    <property type="entry name" value="Hypothetical protein YjiA, C-terminal domain"/>
    <property type="match status" value="1"/>
</dbReference>
<dbReference type="VEuPathDB" id="FungiDB:SJAG_02124"/>
<dbReference type="SMART" id="SM00833">
    <property type="entry name" value="CobW_C"/>
    <property type="match status" value="1"/>
</dbReference>
<keyword evidence="9" id="KW-1185">Reference proteome</keyword>
<evidence type="ECO:0000256" key="1">
    <source>
        <dbReference type="ARBA" id="ARBA00022741"/>
    </source>
</evidence>
<sequence length="503" mass="56801">MTQEKRLPVAILSGFLGSGKTTLLQHILTSDEHKLKCAVLINDVAEVNVDAGIVQRHRVDQKAEKVIQLQNGCICCTLREDVLEEVAELVRDGGFDYLIIESTGVAEPMQTAEAFTKEYSDSLLEVIQETEGQERSLELSLKIDACITVVDAHTFLEDFNTADMLSGRYGDSVDKDDERNITDLLVDQIEFANVIILNKCDMVSPSVKAEITKIITAMNPSATVIPTSYAKVNLREVLNTGRFSFIEAATGAGWLQSLRNSSIHKLNGKYKLSPKPETAEYGIYTFVYRARRPCHPKRLWDFMTSVFVMQQITMEEEEEEADAMQQDPNEDQNIVTENGADEDDAMDDAMDDADEEEINIPERLEKRKSHPLFSKLFRSKGVFWLATRQNQMGEWSQAGAMLTINGGGEWYCVTPEEDWPSSERGRKAVLADFEGKYGDRRQEIVFIGERINPEEITKVLNETLLTDEEMSRWEAIVNNNKLTGAEQSIALCNEFEDGFEDWD</sequence>
<dbReference type="HOGENOM" id="CLU_017452_2_1_1"/>
<dbReference type="AlphaFoldDB" id="B6K1L3"/>
<feature type="region of interest" description="Disordered" evidence="6">
    <location>
        <begin position="318"/>
        <end position="343"/>
    </location>
</feature>
<gene>
    <name evidence="8" type="ORF">SJAG_02124</name>
</gene>
<dbReference type="GeneID" id="7052053"/>
<evidence type="ECO:0000256" key="6">
    <source>
        <dbReference type="SAM" id="MobiDB-lite"/>
    </source>
</evidence>
<dbReference type="RefSeq" id="XP_002173337.2">
    <property type="nucleotide sequence ID" value="XM_002173301.2"/>
</dbReference>
<dbReference type="InterPro" id="IPR051927">
    <property type="entry name" value="Zn_Chap_cDPG_Synth"/>
</dbReference>
<comment type="catalytic activity">
    <reaction evidence="5">
        <text>GTP + H2O = GDP + phosphate + H(+)</text>
        <dbReference type="Rhea" id="RHEA:19669"/>
        <dbReference type="ChEBI" id="CHEBI:15377"/>
        <dbReference type="ChEBI" id="CHEBI:15378"/>
        <dbReference type="ChEBI" id="CHEBI:37565"/>
        <dbReference type="ChEBI" id="CHEBI:43474"/>
        <dbReference type="ChEBI" id="CHEBI:58189"/>
    </reaction>
    <physiologicalReaction direction="left-to-right" evidence="5">
        <dbReference type="Rhea" id="RHEA:19670"/>
    </physiologicalReaction>
</comment>
<accession>B6K1L3</accession>
<protein>
    <submittedName>
        <fullName evidence="8">CobW</fullName>
    </submittedName>
</protein>
<dbReference type="InterPro" id="IPR011629">
    <property type="entry name" value="CobW-like_C"/>
</dbReference>
<organism evidence="8 9">
    <name type="scientific">Schizosaccharomyces japonicus (strain yFS275 / FY16936)</name>
    <name type="common">Fission yeast</name>
    <dbReference type="NCBI Taxonomy" id="402676"/>
    <lineage>
        <taxon>Eukaryota</taxon>
        <taxon>Fungi</taxon>
        <taxon>Dikarya</taxon>
        <taxon>Ascomycota</taxon>
        <taxon>Taphrinomycotina</taxon>
        <taxon>Schizosaccharomycetes</taxon>
        <taxon>Schizosaccharomycetales</taxon>
        <taxon>Schizosaccharomycetaceae</taxon>
        <taxon>Schizosaccharomyces</taxon>
    </lineage>
</organism>
<evidence type="ECO:0000256" key="3">
    <source>
        <dbReference type="ARBA" id="ARBA00023186"/>
    </source>
</evidence>
<reference evidence="8 9" key="1">
    <citation type="journal article" date="2011" name="Science">
        <title>Comparative functional genomics of the fission yeasts.</title>
        <authorList>
            <person name="Rhind N."/>
            <person name="Chen Z."/>
            <person name="Yassour M."/>
            <person name="Thompson D.A."/>
            <person name="Haas B.J."/>
            <person name="Habib N."/>
            <person name="Wapinski I."/>
            <person name="Roy S."/>
            <person name="Lin M.F."/>
            <person name="Heiman D.I."/>
            <person name="Young S.K."/>
            <person name="Furuya K."/>
            <person name="Guo Y."/>
            <person name="Pidoux A."/>
            <person name="Chen H.M."/>
            <person name="Robbertse B."/>
            <person name="Goldberg J.M."/>
            <person name="Aoki K."/>
            <person name="Bayne E.H."/>
            <person name="Berlin A.M."/>
            <person name="Desjardins C.A."/>
            <person name="Dobbs E."/>
            <person name="Dukaj L."/>
            <person name="Fan L."/>
            <person name="FitzGerald M.G."/>
            <person name="French C."/>
            <person name="Gujja S."/>
            <person name="Hansen K."/>
            <person name="Keifenheim D."/>
            <person name="Levin J.Z."/>
            <person name="Mosher R.A."/>
            <person name="Mueller C.A."/>
            <person name="Pfiffner J."/>
            <person name="Priest M."/>
            <person name="Russ C."/>
            <person name="Smialowska A."/>
            <person name="Swoboda P."/>
            <person name="Sykes S.M."/>
            <person name="Vaughn M."/>
            <person name="Vengrova S."/>
            <person name="Yoder R."/>
            <person name="Zeng Q."/>
            <person name="Allshire R."/>
            <person name="Baulcombe D."/>
            <person name="Birren B.W."/>
            <person name="Brown W."/>
            <person name="Ekwall K."/>
            <person name="Kellis M."/>
            <person name="Leatherwood J."/>
            <person name="Levin H."/>
            <person name="Margalit H."/>
            <person name="Martienssen R."/>
            <person name="Nieduszynski C.A."/>
            <person name="Spatafora J.W."/>
            <person name="Friedman N."/>
            <person name="Dalgaard J.Z."/>
            <person name="Baumann P."/>
            <person name="Niki H."/>
            <person name="Regev A."/>
            <person name="Nusbaum C."/>
        </authorList>
    </citation>
    <scope>NUCLEOTIDE SEQUENCE [LARGE SCALE GENOMIC DNA]</scope>
    <source>
        <strain evidence="9">yFS275 / FY16936</strain>
    </source>
</reference>
<proteinExistence type="inferred from homology"/>
<dbReference type="Pfam" id="PF02492">
    <property type="entry name" value="cobW"/>
    <property type="match status" value="1"/>
</dbReference>
<evidence type="ECO:0000313" key="9">
    <source>
        <dbReference type="Proteomes" id="UP000001744"/>
    </source>
</evidence>
<evidence type="ECO:0000259" key="7">
    <source>
        <dbReference type="SMART" id="SM00833"/>
    </source>
</evidence>
<dbReference type="InterPro" id="IPR027417">
    <property type="entry name" value="P-loop_NTPase"/>
</dbReference>
<evidence type="ECO:0000313" key="8">
    <source>
        <dbReference type="EMBL" id="EEB07044.2"/>
    </source>
</evidence>
<dbReference type="GO" id="GO:0016787">
    <property type="term" value="F:hydrolase activity"/>
    <property type="evidence" value="ECO:0007669"/>
    <property type="project" value="UniProtKB-KW"/>
</dbReference>
<evidence type="ECO:0000256" key="4">
    <source>
        <dbReference type="ARBA" id="ARBA00034320"/>
    </source>
</evidence>
<dbReference type="SUPFAM" id="SSF52540">
    <property type="entry name" value="P-loop containing nucleoside triphosphate hydrolases"/>
    <property type="match status" value="1"/>
</dbReference>
<dbReference type="STRING" id="402676.B6K1L3"/>